<dbReference type="EMBL" id="DS022310">
    <property type="protein sequence ID" value="OAJ43678.1"/>
    <property type="molecule type" value="Genomic_DNA"/>
</dbReference>
<reference evidence="6 7" key="2">
    <citation type="submission" date="2016-05" db="EMBL/GenBank/DDBJ databases">
        <title>Lineage-specific infection strategies underlie the spectrum of fungal disease in amphibians.</title>
        <authorList>
            <person name="Cuomo C.A."/>
            <person name="Farrer R.A."/>
            <person name="James T."/>
            <person name="Longcore J."/>
            <person name="Birren B."/>
        </authorList>
    </citation>
    <scope>NUCLEOTIDE SEQUENCE [LARGE SCALE GENOMIC DNA]</scope>
    <source>
        <strain evidence="6 7">JEL423</strain>
    </source>
</reference>
<gene>
    <name evidence="6" type="ORF">BDEG_27012</name>
</gene>
<dbReference type="EC" id="4.2.1.130" evidence="2"/>
<dbReference type="SUPFAM" id="SSF52317">
    <property type="entry name" value="Class I glutamine amidotransferase-like"/>
    <property type="match status" value="1"/>
</dbReference>
<dbReference type="GO" id="GO:0019172">
    <property type="term" value="F:glyoxalase III activity"/>
    <property type="evidence" value="ECO:0007669"/>
    <property type="project" value="UniProtKB-EC"/>
</dbReference>
<dbReference type="InterPro" id="IPR029062">
    <property type="entry name" value="Class_I_gatase-like"/>
</dbReference>
<dbReference type="PANTHER" id="PTHR48094">
    <property type="entry name" value="PROTEIN/NUCLEIC ACID DEGLYCASE DJ-1-RELATED"/>
    <property type="match status" value="1"/>
</dbReference>
<comment type="subcellular location">
    <subcellularLocation>
        <location evidence="1">Cytoplasm</location>
    </subcellularLocation>
</comment>
<feature type="domain" description="DJ-1/PfpI" evidence="5">
    <location>
        <begin position="5"/>
        <end position="167"/>
    </location>
</feature>
<proteinExistence type="predicted"/>
<organism evidence="6 7">
    <name type="scientific">Batrachochytrium dendrobatidis (strain JEL423)</name>
    <dbReference type="NCBI Taxonomy" id="403673"/>
    <lineage>
        <taxon>Eukaryota</taxon>
        <taxon>Fungi</taxon>
        <taxon>Fungi incertae sedis</taxon>
        <taxon>Chytridiomycota</taxon>
        <taxon>Chytridiomycota incertae sedis</taxon>
        <taxon>Chytridiomycetes</taxon>
        <taxon>Rhizophydiales</taxon>
        <taxon>Rhizophydiales incertae sedis</taxon>
        <taxon>Batrachochytrium</taxon>
    </lineage>
</organism>
<name>A0A177WUA0_BATDL</name>
<dbReference type="GO" id="GO:0006979">
    <property type="term" value="P:response to oxidative stress"/>
    <property type="evidence" value="ECO:0007669"/>
    <property type="project" value="TreeGrafter"/>
</dbReference>
<dbReference type="GO" id="GO:0023051">
    <property type="term" value="P:regulation of signaling"/>
    <property type="evidence" value="ECO:0007669"/>
    <property type="project" value="UniProtKB-ARBA"/>
</dbReference>
<dbReference type="FunFam" id="3.40.50.880:FF:000022">
    <property type="entry name" value="protein deglycase DJ-1"/>
    <property type="match status" value="1"/>
</dbReference>
<dbReference type="Pfam" id="PF01965">
    <property type="entry name" value="DJ-1_PfpI"/>
    <property type="match status" value="1"/>
</dbReference>
<dbReference type="OrthoDB" id="543156at2759"/>
<accession>A0A177WUA0</accession>
<evidence type="ECO:0000256" key="2">
    <source>
        <dbReference type="ARBA" id="ARBA00013134"/>
    </source>
</evidence>
<evidence type="ECO:0000256" key="3">
    <source>
        <dbReference type="ARBA" id="ARBA00022490"/>
    </source>
</evidence>
<dbReference type="GO" id="GO:0005739">
    <property type="term" value="C:mitochondrion"/>
    <property type="evidence" value="ECO:0007669"/>
    <property type="project" value="TreeGrafter"/>
</dbReference>
<dbReference type="PANTHER" id="PTHR48094:SF12">
    <property type="entry name" value="PARKINSON DISEASE PROTEIN 7 HOMOLOG"/>
    <property type="match status" value="1"/>
</dbReference>
<evidence type="ECO:0000256" key="4">
    <source>
        <dbReference type="ARBA" id="ARBA00048082"/>
    </source>
</evidence>
<dbReference type="CDD" id="cd03135">
    <property type="entry name" value="GATase1_DJ-1"/>
    <property type="match status" value="1"/>
</dbReference>
<dbReference type="STRING" id="403673.A0A177WUA0"/>
<dbReference type="Gene3D" id="3.40.50.880">
    <property type="match status" value="1"/>
</dbReference>
<reference evidence="6 7" key="1">
    <citation type="submission" date="2006-10" db="EMBL/GenBank/DDBJ databases">
        <title>The Genome Sequence of Batrachochytrium dendrobatidis JEL423.</title>
        <authorList>
            <consortium name="The Broad Institute Genome Sequencing Platform"/>
            <person name="Birren B."/>
            <person name="Lander E."/>
            <person name="Galagan J."/>
            <person name="Cuomo C."/>
            <person name="Devon K."/>
            <person name="Jaffe D."/>
            <person name="Butler J."/>
            <person name="Alvarez P."/>
            <person name="Gnerre S."/>
            <person name="Grabherr M."/>
            <person name="Kleber M."/>
            <person name="Mauceli E."/>
            <person name="Brockman W."/>
            <person name="Young S."/>
            <person name="LaButti K."/>
            <person name="Sykes S."/>
            <person name="DeCaprio D."/>
            <person name="Crawford M."/>
            <person name="Koehrsen M."/>
            <person name="Engels R."/>
            <person name="Montgomery P."/>
            <person name="Pearson M."/>
            <person name="Howarth C."/>
            <person name="Larson L."/>
            <person name="White J."/>
            <person name="O'Leary S."/>
            <person name="Kodira C."/>
            <person name="Zeng Q."/>
            <person name="Yandava C."/>
            <person name="Alvarado L."/>
            <person name="Longcore J."/>
            <person name="James T."/>
        </authorList>
    </citation>
    <scope>NUCLEOTIDE SEQUENCE [LARGE SCALE GENOMIC DNA]</scope>
    <source>
        <strain evidence="6 7">JEL423</strain>
    </source>
</reference>
<evidence type="ECO:0000313" key="6">
    <source>
        <dbReference type="EMBL" id="OAJ43678.1"/>
    </source>
</evidence>
<dbReference type="AlphaFoldDB" id="A0A177WUA0"/>
<protein>
    <recommendedName>
        <fullName evidence="2">D-lactate dehydratase</fullName>
        <ecNumber evidence="2">4.2.1.130</ecNumber>
    </recommendedName>
</protein>
<dbReference type="InterPro" id="IPR002818">
    <property type="entry name" value="DJ-1/PfpI"/>
</dbReference>
<dbReference type="NCBIfam" id="TIGR01383">
    <property type="entry name" value="not_thiJ"/>
    <property type="match status" value="1"/>
</dbReference>
<sequence length="185" mass="19739">MTCPTVVVLVANGTEEMEAVITIDILRRAQAKVLVCSLQEEKVIECSRHVRIVPDTWLAKIDAANIDAVIMPGGMGGAKAFSESKDVHQLLNLANTNGKLIGVICAAPIALKAAGILFGKRLTSHPSVKDQLESNYQYSDDRVVVDGNLITSRGPGTAIDFALALVEKLLGAQVRSKVEAPMCIC</sequence>
<evidence type="ECO:0000259" key="5">
    <source>
        <dbReference type="Pfam" id="PF01965"/>
    </source>
</evidence>
<dbReference type="InterPro" id="IPR006287">
    <property type="entry name" value="DJ-1"/>
</dbReference>
<dbReference type="Proteomes" id="UP000077115">
    <property type="component" value="Unassembled WGS sequence"/>
</dbReference>
<dbReference type="GO" id="GO:0005634">
    <property type="term" value="C:nucleus"/>
    <property type="evidence" value="ECO:0007669"/>
    <property type="project" value="TreeGrafter"/>
</dbReference>
<keyword evidence="3" id="KW-0963">Cytoplasm</keyword>
<dbReference type="InterPro" id="IPR050325">
    <property type="entry name" value="Prot/Nucl_acid_deglycase"/>
</dbReference>
<dbReference type="GO" id="GO:1903189">
    <property type="term" value="P:glyoxal metabolic process"/>
    <property type="evidence" value="ECO:0007669"/>
    <property type="project" value="TreeGrafter"/>
</dbReference>
<comment type="catalytic activity">
    <reaction evidence="4">
        <text>methylglyoxal + H2O = (R)-lactate + H(+)</text>
        <dbReference type="Rhea" id="RHEA:27754"/>
        <dbReference type="ChEBI" id="CHEBI:15377"/>
        <dbReference type="ChEBI" id="CHEBI:15378"/>
        <dbReference type="ChEBI" id="CHEBI:16004"/>
        <dbReference type="ChEBI" id="CHEBI:17158"/>
        <dbReference type="EC" id="4.2.1.130"/>
    </reaction>
</comment>
<evidence type="ECO:0000313" key="7">
    <source>
        <dbReference type="Proteomes" id="UP000077115"/>
    </source>
</evidence>
<dbReference type="eggNOG" id="KOG2764">
    <property type="taxonomic scope" value="Eukaryota"/>
</dbReference>
<evidence type="ECO:0000256" key="1">
    <source>
        <dbReference type="ARBA" id="ARBA00004496"/>
    </source>
</evidence>
<dbReference type="VEuPathDB" id="FungiDB:BDEG_27012"/>
<dbReference type="GO" id="GO:0010646">
    <property type="term" value="P:regulation of cell communication"/>
    <property type="evidence" value="ECO:0007669"/>
    <property type="project" value="UniProtKB-ARBA"/>
</dbReference>